<protein>
    <submittedName>
        <fullName evidence="2">Uncharacterized protein</fullName>
    </submittedName>
</protein>
<reference evidence="2 3" key="1">
    <citation type="journal article" date="2006" name="Int. J. Syst. Evol. Microbiol.">
        <title>Costertonia aggregata gen. nov., sp. nov., a mesophilic marine bacterium of the family Flavobacteriaceae, isolated from a mature biofilm.</title>
        <authorList>
            <person name="Kwon K.K."/>
            <person name="Lee Y.K."/>
            <person name="Lee H.K."/>
        </authorList>
    </citation>
    <scope>NUCLEOTIDE SEQUENCE [LARGE SCALE GENOMIC DNA]</scope>
    <source>
        <strain evidence="2 3">KCCM 42265</strain>
    </source>
</reference>
<dbReference type="Proteomes" id="UP000509302">
    <property type="component" value="Chromosome"/>
</dbReference>
<sequence length="497" mass="57827">MYERIEKNSNEEDRMNERKERRLESLNSNLSIKSNPTTINYVTGNKSYIKTSKEPYFTGEYTYANDYSKWKSNDTFPIFLSDATSIAIPKKVKRNIERLPLKLLKKIDDNKTVAIEKCLIIISNLTSTLFLDDNEYWKSLSSKKLDKQVKKGHDNTYVYKKVINALKYSTNTTVPIIEVLKNYHGTDTYENGVICKQYRLTSEYQNKNIVRYSLKTTECIDKRRNYVYSKLAKVFENPIGKNLISVYANITLPTVGQILIKGKLLAKKKYRNKKGKLLTCLNSKAKDYYSDSLNRTFVEENIKQFNYLTSGGYMIPIVGNSSSGGRVVDSFNLMPSWIRKMCKIDGEEIVELDYSALHPNIAISIFKGEQRYLTHSQLAEVLGVDEAIVKTEHLSFFNKHPKHMIQSDLFHYYQNNEPQMLKLLIEDKNKSDYKNTSRLFFEKEVDIMTSCIKVINSMHIYVLYVYDALYCKKSDEKIVRDVMNKVIIENNVFTQVK</sequence>
<feature type="region of interest" description="Disordered" evidence="1">
    <location>
        <begin position="1"/>
        <end position="27"/>
    </location>
</feature>
<evidence type="ECO:0000256" key="1">
    <source>
        <dbReference type="SAM" id="MobiDB-lite"/>
    </source>
</evidence>
<feature type="compositionally biased region" description="Basic and acidic residues" evidence="1">
    <location>
        <begin position="1"/>
        <end position="24"/>
    </location>
</feature>
<dbReference type="EMBL" id="CP058595">
    <property type="protein sequence ID" value="QLG45409.1"/>
    <property type="molecule type" value="Genomic_DNA"/>
</dbReference>
<keyword evidence="3" id="KW-1185">Reference proteome</keyword>
<proteinExistence type="predicted"/>
<name>A0A7H9APL6_9FLAO</name>
<evidence type="ECO:0000313" key="3">
    <source>
        <dbReference type="Proteomes" id="UP000509302"/>
    </source>
</evidence>
<gene>
    <name evidence="2" type="ORF">HYG79_08630</name>
</gene>
<evidence type="ECO:0000313" key="2">
    <source>
        <dbReference type="EMBL" id="QLG45409.1"/>
    </source>
</evidence>
<dbReference type="KEGG" id="cagg:HYG79_08630"/>
<dbReference type="RefSeq" id="WP_179241698.1">
    <property type="nucleotide sequence ID" value="NZ_CP058595.1"/>
</dbReference>
<dbReference type="AlphaFoldDB" id="A0A7H9APL6"/>
<organism evidence="2 3">
    <name type="scientific">Costertonia aggregata</name>
    <dbReference type="NCBI Taxonomy" id="343403"/>
    <lineage>
        <taxon>Bacteria</taxon>
        <taxon>Pseudomonadati</taxon>
        <taxon>Bacteroidota</taxon>
        <taxon>Flavobacteriia</taxon>
        <taxon>Flavobacteriales</taxon>
        <taxon>Flavobacteriaceae</taxon>
        <taxon>Costertonia</taxon>
    </lineage>
</organism>
<accession>A0A7H9APL6</accession>